<protein>
    <recommendedName>
        <fullName evidence="3">Reverse transcriptase domain-containing protein</fullName>
    </recommendedName>
</protein>
<sequence>MSTPCIRYLGLHIDSRLRFDQNLRIVSEKAARVARALAKNMLNIGGPRSNRRVLYAHVVDSILLYAAPLWSCTSTSLPARDQRFTARFIRRDVRDSRRTCAGPTGG</sequence>
<dbReference type="EMBL" id="CADCXV010001169">
    <property type="protein sequence ID" value="CAB0042211.1"/>
    <property type="molecule type" value="Genomic_DNA"/>
</dbReference>
<dbReference type="OrthoDB" id="7700848at2759"/>
<gene>
    <name evidence="1" type="ORF">TBRA_LOCUS13843</name>
</gene>
<name>A0A6H5IY22_9HYME</name>
<evidence type="ECO:0000313" key="2">
    <source>
        <dbReference type="Proteomes" id="UP000479190"/>
    </source>
</evidence>
<evidence type="ECO:0008006" key="3">
    <source>
        <dbReference type="Google" id="ProtNLM"/>
    </source>
</evidence>
<accession>A0A6H5IY22</accession>
<reference evidence="1 2" key="1">
    <citation type="submission" date="2020-02" db="EMBL/GenBank/DDBJ databases">
        <authorList>
            <person name="Ferguson B K."/>
        </authorList>
    </citation>
    <scope>NUCLEOTIDE SEQUENCE [LARGE SCALE GENOMIC DNA]</scope>
</reference>
<proteinExistence type="predicted"/>
<organism evidence="1 2">
    <name type="scientific">Trichogramma brassicae</name>
    <dbReference type="NCBI Taxonomy" id="86971"/>
    <lineage>
        <taxon>Eukaryota</taxon>
        <taxon>Metazoa</taxon>
        <taxon>Ecdysozoa</taxon>
        <taxon>Arthropoda</taxon>
        <taxon>Hexapoda</taxon>
        <taxon>Insecta</taxon>
        <taxon>Pterygota</taxon>
        <taxon>Neoptera</taxon>
        <taxon>Endopterygota</taxon>
        <taxon>Hymenoptera</taxon>
        <taxon>Apocrita</taxon>
        <taxon>Proctotrupomorpha</taxon>
        <taxon>Chalcidoidea</taxon>
        <taxon>Trichogrammatidae</taxon>
        <taxon>Trichogramma</taxon>
    </lineage>
</organism>
<evidence type="ECO:0000313" key="1">
    <source>
        <dbReference type="EMBL" id="CAB0042211.1"/>
    </source>
</evidence>
<keyword evidence="2" id="KW-1185">Reference proteome</keyword>
<dbReference type="AlphaFoldDB" id="A0A6H5IY22"/>
<dbReference type="Proteomes" id="UP000479190">
    <property type="component" value="Unassembled WGS sequence"/>
</dbReference>